<proteinExistence type="predicted"/>
<reference evidence="10" key="1">
    <citation type="journal article" date="2019" name="Int. J. Syst. Evol. Microbiol.">
        <title>The Global Catalogue of Microorganisms (GCM) 10K type strain sequencing project: providing services to taxonomists for standard genome sequencing and annotation.</title>
        <authorList>
            <consortium name="The Broad Institute Genomics Platform"/>
            <consortium name="The Broad Institute Genome Sequencing Center for Infectious Disease"/>
            <person name="Wu L."/>
            <person name="Ma J."/>
        </authorList>
    </citation>
    <scope>NUCLEOTIDE SEQUENCE [LARGE SCALE GENOMIC DNA]</scope>
    <source>
        <strain evidence="10">CGMCC 1.12849</strain>
    </source>
</reference>
<evidence type="ECO:0000256" key="6">
    <source>
        <dbReference type="ARBA" id="ARBA00023136"/>
    </source>
</evidence>
<dbReference type="CDD" id="cd01610">
    <property type="entry name" value="PAP2_like"/>
    <property type="match status" value="1"/>
</dbReference>
<dbReference type="InterPro" id="IPR000326">
    <property type="entry name" value="PAP2/HPO"/>
</dbReference>
<evidence type="ECO:0000259" key="8">
    <source>
        <dbReference type="SMART" id="SM00014"/>
    </source>
</evidence>
<dbReference type="Gene3D" id="1.20.144.10">
    <property type="entry name" value="Phosphatidic acid phosphatase type 2/haloperoxidase"/>
    <property type="match status" value="1"/>
</dbReference>
<feature type="transmembrane region" description="Helical" evidence="7">
    <location>
        <begin position="161"/>
        <end position="178"/>
    </location>
</feature>
<feature type="transmembrane region" description="Helical" evidence="7">
    <location>
        <begin position="132"/>
        <end position="149"/>
    </location>
</feature>
<evidence type="ECO:0000256" key="1">
    <source>
        <dbReference type="ARBA" id="ARBA00004651"/>
    </source>
</evidence>
<evidence type="ECO:0000256" key="2">
    <source>
        <dbReference type="ARBA" id="ARBA00022475"/>
    </source>
</evidence>
<dbReference type="InterPro" id="IPR036938">
    <property type="entry name" value="PAP2/HPO_sf"/>
</dbReference>
<dbReference type="RefSeq" id="WP_346059284.1">
    <property type="nucleotide sequence ID" value="NZ_BAAAVQ010000039.1"/>
</dbReference>
<feature type="transmembrane region" description="Helical" evidence="7">
    <location>
        <begin position="69"/>
        <end position="87"/>
    </location>
</feature>
<dbReference type="PANTHER" id="PTHR14969:SF62">
    <property type="entry name" value="DECAPRENYLPHOSPHORYL-5-PHOSPHORIBOSE PHOSPHATASE RV3807C-RELATED"/>
    <property type="match status" value="1"/>
</dbReference>
<feature type="transmembrane region" description="Helical" evidence="7">
    <location>
        <begin position="184"/>
        <end position="202"/>
    </location>
</feature>
<feature type="transmembrane region" description="Helical" evidence="7">
    <location>
        <begin position="12"/>
        <end position="33"/>
    </location>
</feature>
<evidence type="ECO:0000313" key="10">
    <source>
        <dbReference type="Proteomes" id="UP001595884"/>
    </source>
</evidence>
<accession>A0ABV9MM96</accession>
<feature type="transmembrane region" description="Helical" evidence="7">
    <location>
        <begin position="252"/>
        <end position="274"/>
    </location>
</feature>
<keyword evidence="3 7" id="KW-0812">Transmembrane</keyword>
<evidence type="ECO:0000256" key="4">
    <source>
        <dbReference type="ARBA" id="ARBA00022801"/>
    </source>
</evidence>
<evidence type="ECO:0000256" key="5">
    <source>
        <dbReference type="ARBA" id="ARBA00022989"/>
    </source>
</evidence>
<feature type="transmembrane region" description="Helical" evidence="7">
    <location>
        <begin position="92"/>
        <end position="112"/>
    </location>
</feature>
<name>A0ABV9MM96_9MICC</name>
<keyword evidence="2" id="KW-1003">Cell membrane</keyword>
<dbReference type="SUPFAM" id="SSF48317">
    <property type="entry name" value="Acid phosphatase/Vanadium-dependent haloperoxidase"/>
    <property type="match status" value="1"/>
</dbReference>
<evidence type="ECO:0000256" key="7">
    <source>
        <dbReference type="SAM" id="Phobius"/>
    </source>
</evidence>
<dbReference type="Proteomes" id="UP001595884">
    <property type="component" value="Unassembled WGS sequence"/>
</dbReference>
<dbReference type="EMBL" id="JBHSHE010000061">
    <property type="protein sequence ID" value="MFC4717076.1"/>
    <property type="molecule type" value="Genomic_DNA"/>
</dbReference>
<keyword evidence="5 7" id="KW-1133">Transmembrane helix</keyword>
<comment type="caution">
    <text evidence="9">The sequence shown here is derived from an EMBL/GenBank/DDBJ whole genome shotgun (WGS) entry which is preliminary data.</text>
</comment>
<dbReference type="Pfam" id="PF01569">
    <property type="entry name" value="PAP2"/>
    <property type="match status" value="1"/>
</dbReference>
<dbReference type="PANTHER" id="PTHR14969">
    <property type="entry name" value="SPHINGOSINE-1-PHOSPHATE PHOSPHOHYDROLASE"/>
    <property type="match status" value="1"/>
</dbReference>
<keyword evidence="10" id="KW-1185">Reference proteome</keyword>
<comment type="subcellular location">
    <subcellularLocation>
        <location evidence="1">Cell membrane</location>
        <topology evidence="1">Multi-pass membrane protein</topology>
    </subcellularLocation>
</comment>
<protein>
    <submittedName>
        <fullName evidence="9">Phosphatase PAP2 family protein</fullName>
    </submittedName>
</protein>
<evidence type="ECO:0000256" key="3">
    <source>
        <dbReference type="ARBA" id="ARBA00022692"/>
    </source>
</evidence>
<sequence length="287" mass="31792">MSPRSILSSPRHLSWWWALPLLAGLFVVEYLFFVQLRSGQWADQAAFVGWTQWWPRTKILDPMREFLDLLPWICAGMSGIFLLYRVIRDRSFLRAALAVAAVAAALLSTQLLKHLLLERPDFNFGTVGNSFPSGHTTVAAASMGLMYLISPPKLRPVVQPIAWIFAAVTGLATLVCGWHRPSDIAGGFMIAAFWLVLVSAILQRIQPLGPVVRESGWSRKTGATCLVLWVLVLAASMWLPHPHIQRIPDILLITYAVLGLVHVTVASLIASLCLRSVVTGPMRKPQV</sequence>
<dbReference type="SMART" id="SM00014">
    <property type="entry name" value="acidPPc"/>
    <property type="match status" value="1"/>
</dbReference>
<feature type="transmembrane region" description="Helical" evidence="7">
    <location>
        <begin position="223"/>
        <end position="240"/>
    </location>
</feature>
<keyword evidence="4" id="KW-0378">Hydrolase</keyword>
<gene>
    <name evidence="9" type="ORF">ACFO7V_13170</name>
</gene>
<evidence type="ECO:0000313" key="9">
    <source>
        <dbReference type="EMBL" id="MFC4717076.1"/>
    </source>
</evidence>
<feature type="domain" description="Phosphatidic acid phosphatase type 2/haloperoxidase" evidence="8">
    <location>
        <begin position="92"/>
        <end position="199"/>
    </location>
</feature>
<keyword evidence="6 7" id="KW-0472">Membrane</keyword>
<organism evidence="9 10">
    <name type="scientific">Glutamicibacter bergerei</name>
    <dbReference type="NCBI Taxonomy" id="256702"/>
    <lineage>
        <taxon>Bacteria</taxon>
        <taxon>Bacillati</taxon>
        <taxon>Actinomycetota</taxon>
        <taxon>Actinomycetes</taxon>
        <taxon>Micrococcales</taxon>
        <taxon>Micrococcaceae</taxon>
        <taxon>Glutamicibacter</taxon>
    </lineage>
</organism>